<sequence length="164" mass="18273">MTSTVKVIFVCLGNICRSPLADGLMLHKITERGLENFFEVDSAGTYAGHAGERADSRMRSTAQKHGVELASIARQFLAEDLDHYDYVIVMDDSNYSNVTRLATDDTQLSKVSKLRSFDKKASNKDVDDPYYGGISGFENCYQVVSESVDNFIDHLIQTHNIPTP</sequence>
<feature type="active site" description="Proton donor" evidence="5">
    <location>
        <position position="128"/>
    </location>
</feature>
<protein>
    <recommendedName>
        <fullName evidence="2">protein-tyrosine-phosphatase</fullName>
        <ecNumber evidence="2">3.1.3.48</ecNumber>
    </recommendedName>
</protein>
<dbReference type="InterPro" id="IPR036196">
    <property type="entry name" value="Ptyr_pPase_sf"/>
</dbReference>
<gene>
    <name evidence="7" type="ORF">HHU12_28620</name>
</gene>
<dbReference type="InterPro" id="IPR017867">
    <property type="entry name" value="Tyr_phospatase_low_mol_wt"/>
</dbReference>
<comment type="caution">
    <text evidence="7">The sequence shown here is derived from an EMBL/GenBank/DDBJ whole genome shotgun (WGS) entry which is preliminary data.</text>
</comment>
<accession>A0A7X9S082</accession>
<dbReference type="PRINTS" id="PR00719">
    <property type="entry name" value="LMWPTPASE"/>
</dbReference>
<dbReference type="SUPFAM" id="SSF52788">
    <property type="entry name" value="Phosphotyrosine protein phosphatases I"/>
    <property type="match status" value="1"/>
</dbReference>
<dbReference type="Gene3D" id="3.40.50.2300">
    <property type="match status" value="1"/>
</dbReference>
<evidence type="ECO:0000256" key="2">
    <source>
        <dbReference type="ARBA" id="ARBA00013064"/>
    </source>
</evidence>
<name>A0A7X9S082_9BACT</name>
<feature type="active site" evidence="5">
    <location>
        <position position="17"/>
    </location>
</feature>
<dbReference type="SMART" id="SM00226">
    <property type="entry name" value="LMWPc"/>
    <property type="match status" value="1"/>
</dbReference>
<feature type="active site" description="Nucleophile" evidence="5">
    <location>
        <position position="11"/>
    </location>
</feature>
<organism evidence="7 8">
    <name type="scientific">Flammeovirga aprica JL-4</name>
    <dbReference type="NCBI Taxonomy" id="694437"/>
    <lineage>
        <taxon>Bacteria</taxon>
        <taxon>Pseudomonadati</taxon>
        <taxon>Bacteroidota</taxon>
        <taxon>Cytophagia</taxon>
        <taxon>Cytophagales</taxon>
        <taxon>Flammeovirgaceae</taxon>
        <taxon>Flammeovirga</taxon>
    </lineage>
</organism>
<evidence type="ECO:0000256" key="3">
    <source>
        <dbReference type="ARBA" id="ARBA00022801"/>
    </source>
</evidence>
<dbReference type="EC" id="3.1.3.48" evidence="2"/>
<keyword evidence="4" id="KW-0904">Protein phosphatase</keyword>
<keyword evidence="3" id="KW-0378">Hydrolase</keyword>
<evidence type="ECO:0000313" key="7">
    <source>
        <dbReference type="EMBL" id="NME71963.1"/>
    </source>
</evidence>
<dbReference type="InterPro" id="IPR050438">
    <property type="entry name" value="LMW_PTPase"/>
</dbReference>
<keyword evidence="8" id="KW-1185">Reference proteome</keyword>
<evidence type="ECO:0000313" key="8">
    <source>
        <dbReference type="Proteomes" id="UP000576082"/>
    </source>
</evidence>
<evidence type="ECO:0000256" key="1">
    <source>
        <dbReference type="ARBA" id="ARBA00011063"/>
    </source>
</evidence>
<dbReference type="EMBL" id="JABANE010000124">
    <property type="protein sequence ID" value="NME71963.1"/>
    <property type="molecule type" value="Genomic_DNA"/>
</dbReference>
<comment type="similarity">
    <text evidence="1">Belongs to the low molecular weight phosphotyrosine protein phosphatase family.</text>
</comment>
<dbReference type="GO" id="GO:0004725">
    <property type="term" value="F:protein tyrosine phosphatase activity"/>
    <property type="evidence" value="ECO:0007669"/>
    <property type="project" value="UniProtKB-EC"/>
</dbReference>
<dbReference type="Pfam" id="PF01451">
    <property type="entry name" value="LMWPc"/>
    <property type="match status" value="1"/>
</dbReference>
<evidence type="ECO:0000256" key="5">
    <source>
        <dbReference type="PIRSR" id="PIRSR617867-1"/>
    </source>
</evidence>
<dbReference type="PANTHER" id="PTHR11717:SF7">
    <property type="entry name" value="LOW MOLECULAR WEIGHT PHOSPHOTYROSINE PROTEIN PHOSPHATASE"/>
    <property type="match status" value="1"/>
</dbReference>
<dbReference type="InterPro" id="IPR023485">
    <property type="entry name" value="Ptyr_pPase"/>
</dbReference>
<dbReference type="CDD" id="cd16343">
    <property type="entry name" value="LMWPTP"/>
    <property type="match status" value="1"/>
</dbReference>
<proteinExistence type="inferred from homology"/>
<dbReference type="PANTHER" id="PTHR11717">
    <property type="entry name" value="LOW MOLECULAR WEIGHT PROTEIN TYROSINE PHOSPHATASE"/>
    <property type="match status" value="1"/>
</dbReference>
<feature type="domain" description="Phosphotyrosine protein phosphatase I" evidence="6">
    <location>
        <begin position="5"/>
        <end position="154"/>
    </location>
</feature>
<dbReference type="RefSeq" id="WP_169660163.1">
    <property type="nucleotide sequence ID" value="NZ_JABANE010000124.1"/>
</dbReference>
<dbReference type="AlphaFoldDB" id="A0A7X9S082"/>
<evidence type="ECO:0000256" key="4">
    <source>
        <dbReference type="ARBA" id="ARBA00022912"/>
    </source>
</evidence>
<dbReference type="Proteomes" id="UP000576082">
    <property type="component" value="Unassembled WGS sequence"/>
</dbReference>
<reference evidence="7 8" key="1">
    <citation type="submission" date="2020-04" db="EMBL/GenBank/DDBJ databases">
        <title>Flammeovirga sp. SR4, a novel species isolated from seawater.</title>
        <authorList>
            <person name="Wang X."/>
        </authorList>
    </citation>
    <scope>NUCLEOTIDE SEQUENCE [LARGE SCALE GENOMIC DNA]</scope>
    <source>
        <strain evidence="7 8">ATCC 23126</strain>
    </source>
</reference>
<evidence type="ECO:0000259" key="6">
    <source>
        <dbReference type="SMART" id="SM00226"/>
    </source>
</evidence>